<sequence>MFLGILNEDHLGQDVSTGEDVVPGPIDPIFKDLTSTASQTYQMYTTDLQEGDHVVGYGLKIIKVGITNSNAENTISVKEDASAK</sequence>
<keyword evidence="2" id="KW-1185">Reference proteome</keyword>
<dbReference type="InParanoid" id="A0A168LS99"/>
<dbReference type="EMBL" id="LT551793">
    <property type="protein sequence ID" value="SAL97391.1"/>
    <property type="molecule type" value="Genomic_DNA"/>
</dbReference>
<proteinExistence type="predicted"/>
<evidence type="ECO:0000313" key="1">
    <source>
        <dbReference type="EMBL" id="SAL97391.1"/>
    </source>
</evidence>
<evidence type="ECO:0000313" key="2">
    <source>
        <dbReference type="Proteomes" id="UP000078561"/>
    </source>
</evidence>
<gene>
    <name evidence="1" type="primary">ABSGL_02885.1 scaffold 4049</name>
</gene>
<organism evidence="1">
    <name type="scientific">Absidia glauca</name>
    <name type="common">Pin mould</name>
    <dbReference type="NCBI Taxonomy" id="4829"/>
    <lineage>
        <taxon>Eukaryota</taxon>
        <taxon>Fungi</taxon>
        <taxon>Fungi incertae sedis</taxon>
        <taxon>Mucoromycota</taxon>
        <taxon>Mucoromycotina</taxon>
        <taxon>Mucoromycetes</taxon>
        <taxon>Mucorales</taxon>
        <taxon>Cunninghamellaceae</taxon>
        <taxon>Absidia</taxon>
    </lineage>
</organism>
<protein>
    <submittedName>
        <fullName evidence="1">Uncharacterized protein</fullName>
    </submittedName>
</protein>
<dbReference type="AlphaFoldDB" id="A0A168LS99"/>
<dbReference type="Proteomes" id="UP000078561">
    <property type="component" value="Unassembled WGS sequence"/>
</dbReference>
<reference evidence="1" key="1">
    <citation type="submission" date="2016-04" db="EMBL/GenBank/DDBJ databases">
        <authorList>
            <person name="Evans L.H."/>
            <person name="Alamgir A."/>
            <person name="Owens N."/>
            <person name="Weber N.D."/>
            <person name="Virtaneva K."/>
            <person name="Barbian K."/>
            <person name="Babar A."/>
            <person name="Rosenke K."/>
        </authorList>
    </citation>
    <scope>NUCLEOTIDE SEQUENCE [LARGE SCALE GENOMIC DNA]</scope>
    <source>
        <strain evidence="1">CBS 101.48</strain>
    </source>
</reference>
<accession>A0A168LS99</accession>
<name>A0A168LS99_ABSGL</name>